<dbReference type="Gene3D" id="3.30.56.70">
    <property type="entry name" value="N2,N2-dimethylguanosine tRNA methyltransferase, C-terminal domain"/>
    <property type="match status" value="1"/>
</dbReference>
<feature type="region of interest" description="Disordered" evidence="10">
    <location>
        <begin position="174"/>
        <end position="195"/>
    </location>
</feature>
<dbReference type="Gene3D" id="3.40.50.150">
    <property type="entry name" value="Vaccinia Virus protein VP39"/>
    <property type="match status" value="1"/>
</dbReference>
<feature type="compositionally biased region" description="Basic and acidic residues" evidence="10">
    <location>
        <begin position="592"/>
        <end position="608"/>
    </location>
</feature>
<organism evidence="11 12">
    <name type="scientific">Malassezia equina</name>
    <dbReference type="NCBI Taxonomy" id="1381935"/>
    <lineage>
        <taxon>Eukaryota</taxon>
        <taxon>Fungi</taxon>
        <taxon>Dikarya</taxon>
        <taxon>Basidiomycota</taxon>
        <taxon>Ustilaginomycotina</taxon>
        <taxon>Malasseziomycetes</taxon>
        <taxon>Malasseziales</taxon>
        <taxon>Malasseziaceae</taxon>
        <taxon>Malassezia</taxon>
    </lineage>
</organism>
<feature type="compositionally biased region" description="Basic and acidic residues" evidence="10">
    <location>
        <begin position="86"/>
        <end position="101"/>
    </location>
</feature>
<dbReference type="InterPro" id="IPR002905">
    <property type="entry name" value="Trm1"/>
</dbReference>
<evidence type="ECO:0000313" key="12">
    <source>
        <dbReference type="Proteomes" id="UP001214415"/>
    </source>
</evidence>
<evidence type="ECO:0000256" key="7">
    <source>
        <dbReference type="ARBA" id="ARBA00039099"/>
    </source>
</evidence>
<keyword evidence="5 9" id="KW-0819">tRNA processing</keyword>
<dbReference type="PROSITE" id="PS51626">
    <property type="entry name" value="SAM_MT_TRM1"/>
    <property type="match status" value="1"/>
</dbReference>
<name>A0AAF0EEA7_9BASI</name>
<keyword evidence="1 9" id="KW-0820">tRNA-binding</keyword>
<dbReference type="PANTHER" id="PTHR10631:SF3">
    <property type="entry name" value="TRNA (GUANINE(26)-N(2))-DIMETHYLTRANSFERASE"/>
    <property type="match status" value="1"/>
</dbReference>
<evidence type="ECO:0000256" key="4">
    <source>
        <dbReference type="ARBA" id="ARBA00022691"/>
    </source>
</evidence>
<evidence type="ECO:0000256" key="10">
    <source>
        <dbReference type="SAM" id="MobiDB-lite"/>
    </source>
</evidence>
<dbReference type="InterPro" id="IPR029063">
    <property type="entry name" value="SAM-dependent_MTases_sf"/>
</dbReference>
<evidence type="ECO:0000256" key="6">
    <source>
        <dbReference type="ARBA" id="ARBA00022884"/>
    </source>
</evidence>
<dbReference type="Proteomes" id="UP001214415">
    <property type="component" value="Chromosome 3"/>
</dbReference>
<dbReference type="AlphaFoldDB" id="A0AAF0EEA7"/>
<evidence type="ECO:0000256" key="2">
    <source>
        <dbReference type="ARBA" id="ARBA00022603"/>
    </source>
</evidence>
<accession>A0AAF0EEA7</accession>
<keyword evidence="2 9" id="KW-0489">Methyltransferase</keyword>
<evidence type="ECO:0000256" key="5">
    <source>
        <dbReference type="ARBA" id="ARBA00022694"/>
    </source>
</evidence>
<feature type="compositionally biased region" description="Basic and acidic residues" evidence="10">
    <location>
        <begin position="174"/>
        <end position="187"/>
    </location>
</feature>
<proteinExistence type="inferred from homology"/>
<dbReference type="SUPFAM" id="SSF53335">
    <property type="entry name" value="S-adenosyl-L-methionine-dependent methyltransferases"/>
    <property type="match status" value="1"/>
</dbReference>
<evidence type="ECO:0000256" key="9">
    <source>
        <dbReference type="PROSITE-ProRule" id="PRU00958"/>
    </source>
</evidence>
<protein>
    <recommendedName>
        <fullName evidence="7 9">tRNA (guanine(26)-N(2))-dimethyltransferase</fullName>
        <ecNumber evidence="7 9">2.1.1.216</ecNumber>
    </recommendedName>
</protein>
<evidence type="ECO:0000256" key="1">
    <source>
        <dbReference type="ARBA" id="ARBA00022555"/>
    </source>
</evidence>
<keyword evidence="4 9" id="KW-0949">S-adenosyl-L-methionine</keyword>
<feature type="region of interest" description="Disordered" evidence="10">
    <location>
        <begin position="573"/>
        <end position="622"/>
    </location>
</feature>
<comment type="catalytic activity">
    <reaction evidence="8 9">
        <text>guanosine(26) in tRNA + 2 S-adenosyl-L-methionine = N(2)-dimethylguanosine(26) in tRNA + 2 S-adenosyl-L-homocysteine + 2 H(+)</text>
        <dbReference type="Rhea" id="RHEA:43140"/>
        <dbReference type="Rhea" id="RHEA-COMP:10359"/>
        <dbReference type="Rhea" id="RHEA-COMP:10360"/>
        <dbReference type="ChEBI" id="CHEBI:15378"/>
        <dbReference type="ChEBI" id="CHEBI:57856"/>
        <dbReference type="ChEBI" id="CHEBI:59789"/>
        <dbReference type="ChEBI" id="CHEBI:74269"/>
        <dbReference type="ChEBI" id="CHEBI:74513"/>
        <dbReference type="EC" id="2.1.1.216"/>
    </reaction>
</comment>
<dbReference type="InterPro" id="IPR042296">
    <property type="entry name" value="tRNA_met_Trm1_C"/>
</dbReference>
<gene>
    <name evidence="11" type="primary">TRM1</name>
    <name evidence="11" type="ORF">MEQU1_001555</name>
</gene>
<dbReference type="GO" id="GO:0160104">
    <property type="term" value="F:tRNA (guanine(26)-N2)-dimethyltransferase activity"/>
    <property type="evidence" value="ECO:0007669"/>
    <property type="project" value="UniProtKB-UniRule"/>
</dbReference>
<evidence type="ECO:0000313" key="11">
    <source>
        <dbReference type="EMBL" id="WFD22878.1"/>
    </source>
</evidence>
<sequence>MAPQPILLAPEVVAKHGIHIKPHEAAFRENSATIVMPSKEAAFLNPVQEFNRDLSTIAIISWSQMFDGEKRSRFEARQRKQKGKRAKADEPEAKRVKTENEASREYTPYKFKLLEALSATGLRSIRYAKEIPLLGTVLANDLAPTAVQALRRNLALNFPPDRPIEEWAPLAAKEGKDEPNPEMHEPMQEESSSPDKLAIHPDCKVQVNQGDAIALMYSHRDPPLRFDVVDLDPYGTASPFLDAAVQSVTDGGLLCVTCTDLAVLAGHNYPEKCWSLYGGVSIKAEYSHEAALRLVLHSIASAAGKYGRYIQPMLSLSIDFYLRVFVRVWSRPETVKQNASQTGLVYTCSRCSAFHIQPLGRATESVSSKTGHSNWKFGSASGPPTDTHCAECGGTFHVGGPMWFGPLHDQTFCEELLSTLDSGKHSVHTAPRIRGMVTTAMDELEAPFYFHPAKIAGLFHCASPSLSNVVNGLLNAGFQVSRSHCIPGSVKTDATRADVYDMYRTWIRKNPVHPDRLKDGSAAKGLLSRMREDGTPETNRDFDLDTEHPDTNRVIQGSISESKAVRYQMNPQANWGPGTAAKGHRKRVHRSLAPEEINRRAQEWRSQKQGEASDEVNEATQT</sequence>
<evidence type="ECO:0000256" key="3">
    <source>
        <dbReference type="ARBA" id="ARBA00022679"/>
    </source>
</evidence>
<keyword evidence="6 9" id="KW-0694">RNA-binding</keyword>
<dbReference type="FunFam" id="3.30.56.70:FF:000001">
    <property type="entry name" value="tRNA (guanine(26)-N(2))-dimethyltransferase"/>
    <property type="match status" value="1"/>
</dbReference>
<dbReference type="Pfam" id="PF02005">
    <property type="entry name" value="TRM"/>
    <property type="match status" value="2"/>
</dbReference>
<dbReference type="PANTHER" id="PTHR10631">
    <property type="entry name" value="N 2 ,N 2 -DIMETHYLGUANOSINE TRNA METHYLTRANSFERASE"/>
    <property type="match status" value="1"/>
</dbReference>
<evidence type="ECO:0000256" key="8">
    <source>
        <dbReference type="ARBA" id="ARBA00051897"/>
    </source>
</evidence>
<comment type="similarity">
    <text evidence="9">Belongs to the class I-like SAM-binding methyltransferase superfamily. Trm1 family.</text>
</comment>
<dbReference type="EMBL" id="CP119902">
    <property type="protein sequence ID" value="WFD22878.1"/>
    <property type="molecule type" value="Genomic_DNA"/>
</dbReference>
<feature type="region of interest" description="Disordered" evidence="10">
    <location>
        <begin position="530"/>
        <end position="550"/>
    </location>
</feature>
<dbReference type="GO" id="GO:0002940">
    <property type="term" value="P:tRNA N2-guanine methylation"/>
    <property type="evidence" value="ECO:0007669"/>
    <property type="project" value="TreeGrafter"/>
</dbReference>
<reference evidence="11" key="1">
    <citation type="submission" date="2023-03" db="EMBL/GenBank/DDBJ databases">
        <title>Mating type loci evolution in Malassezia.</title>
        <authorList>
            <person name="Coelho M.A."/>
        </authorList>
    </citation>
    <scope>NUCLEOTIDE SEQUENCE</scope>
    <source>
        <strain evidence="11">CBS 12830</strain>
    </source>
</reference>
<feature type="region of interest" description="Disordered" evidence="10">
    <location>
        <begin position="78"/>
        <end position="101"/>
    </location>
</feature>
<feature type="compositionally biased region" description="Acidic residues" evidence="10">
    <location>
        <begin position="612"/>
        <end position="622"/>
    </location>
</feature>
<keyword evidence="3 9" id="KW-0808">Transferase</keyword>
<keyword evidence="12" id="KW-1185">Reference proteome</keyword>
<dbReference type="EC" id="2.1.1.216" evidence="7 9"/>
<dbReference type="GO" id="GO:0000049">
    <property type="term" value="F:tRNA binding"/>
    <property type="evidence" value="ECO:0007669"/>
    <property type="project" value="UniProtKB-UniRule"/>
</dbReference>
<dbReference type="GO" id="GO:0005634">
    <property type="term" value="C:nucleus"/>
    <property type="evidence" value="ECO:0007669"/>
    <property type="project" value="TreeGrafter"/>
</dbReference>